<dbReference type="Proteomes" id="UP000887568">
    <property type="component" value="Unplaced"/>
</dbReference>
<dbReference type="Pfam" id="PF18410">
    <property type="entry name" value="BTHB"/>
    <property type="match status" value="1"/>
</dbReference>
<keyword evidence="5" id="KW-1185">Reference proteome</keyword>
<dbReference type="GeneID" id="119741461"/>
<dbReference type="AlphaFoldDB" id="A0A914BAU8"/>
<accession>A0A914BAU8</accession>
<dbReference type="InterPro" id="IPR043368">
    <property type="entry name" value="FKBP3"/>
</dbReference>
<evidence type="ECO:0000259" key="3">
    <source>
        <dbReference type="PROSITE" id="PS50059"/>
    </source>
</evidence>
<feature type="domain" description="PPIase FKBP-type" evidence="3">
    <location>
        <begin position="127"/>
        <end position="222"/>
    </location>
</feature>
<dbReference type="PROSITE" id="PS50059">
    <property type="entry name" value="FKBP_PPIASE"/>
    <property type="match status" value="1"/>
</dbReference>
<dbReference type="InterPro" id="IPR046357">
    <property type="entry name" value="PPIase_dom_sf"/>
</dbReference>
<dbReference type="OrthoDB" id="1902587at2759"/>
<keyword evidence="2" id="KW-0413">Isomerase</keyword>
<dbReference type="InterPro" id="IPR001179">
    <property type="entry name" value="PPIase_FKBP_dom"/>
</dbReference>
<evidence type="ECO:0000256" key="2">
    <source>
        <dbReference type="PROSITE-ProRule" id="PRU00277"/>
    </source>
</evidence>
<dbReference type="Gene3D" id="1.10.720.80">
    <property type="match status" value="1"/>
</dbReference>
<dbReference type="Gene3D" id="3.10.50.40">
    <property type="match status" value="1"/>
</dbReference>
<keyword evidence="1" id="KW-0597">Phosphoprotein</keyword>
<organism evidence="4 5">
    <name type="scientific">Patiria miniata</name>
    <name type="common">Bat star</name>
    <name type="synonym">Asterina miniata</name>
    <dbReference type="NCBI Taxonomy" id="46514"/>
    <lineage>
        <taxon>Eukaryota</taxon>
        <taxon>Metazoa</taxon>
        <taxon>Echinodermata</taxon>
        <taxon>Eleutherozoa</taxon>
        <taxon>Asterozoa</taxon>
        <taxon>Asteroidea</taxon>
        <taxon>Valvatacea</taxon>
        <taxon>Valvatida</taxon>
        <taxon>Asterinidae</taxon>
        <taxon>Patiria</taxon>
    </lineage>
</organism>
<comment type="catalytic activity">
    <reaction evidence="2">
        <text>[protein]-peptidylproline (omega=180) = [protein]-peptidylproline (omega=0)</text>
        <dbReference type="Rhea" id="RHEA:16237"/>
        <dbReference type="Rhea" id="RHEA-COMP:10747"/>
        <dbReference type="Rhea" id="RHEA-COMP:10748"/>
        <dbReference type="ChEBI" id="CHEBI:83833"/>
        <dbReference type="ChEBI" id="CHEBI:83834"/>
        <dbReference type="EC" id="5.2.1.8"/>
    </reaction>
</comment>
<evidence type="ECO:0000313" key="5">
    <source>
        <dbReference type="Proteomes" id="UP000887568"/>
    </source>
</evidence>
<evidence type="ECO:0000313" key="4">
    <source>
        <dbReference type="EnsemblMetazoa" id="XP_038073144.1"/>
    </source>
</evidence>
<dbReference type="InterPro" id="IPR041200">
    <property type="entry name" value="FKBP3_BTHB"/>
</dbReference>
<keyword evidence="2" id="KW-0697">Rotamase</keyword>
<dbReference type="SUPFAM" id="SSF54534">
    <property type="entry name" value="FKBP-like"/>
    <property type="match status" value="1"/>
</dbReference>
<dbReference type="Pfam" id="PF00254">
    <property type="entry name" value="FKBP_C"/>
    <property type="match status" value="1"/>
</dbReference>
<sequence length="222" mass="25138">MAGESDVTRPWTDEEIASDDIGKKAIATFLQEHAAKRFLRDHKMLGALKHVVKTCNKEQFVKAYKELFEKKAFKGPHDDEEELEEVTKKTAEVKVKPKVKEEKVAEVPHFHKKILKHGDRTTYPKKGDYASVWYIGKLTDNTVFDTNTASGKKKKDNTPLKFKVGTGQVIRGWDEGVQTMTLHEKAELTIQPDWAYGKKGKPDAKIPSNATLIFEVELVGID</sequence>
<dbReference type="PANTHER" id="PTHR46493:SF1">
    <property type="entry name" value="PEPTIDYL-PROLYL CIS-TRANS ISOMERASE FKBP3"/>
    <property type="match status" value="1"/>
</dbReference>
<dbReference type="RefSeq" id="XP_038073144.1">
    <property type="nucleotide sequence ID" value="XM_038217216.1"/>
</dbReference>
<dbReference type="OMA" id="IEPDWAY"/>
<reference evidence="4" key="1">
    <citation type="submission" date="2022-11" db="UniProtKB">
        <authorList>
            <consortium name="EnsemblMetazoa"/>
        </authorList>
    </citation>
    <scope>IDENTIFICATION</scope>
</reference>
<name>A0A914BAU8_PATMI</name>
<dbReference type="PANTHER" id="PTHR46493">
    <property type="entry name" value="PEPTIDYL-PROLYL CIS-TRANS ISOMERASE FKBP3"/>
    <property type="match status" value="1"/>
</dbReference>
<proteinExistence type="predicted"/>
<dbReference type="GO" id="GO:0003755">
    <property type="term" value="F:peptidyl-prolyl cis-trans isomerase activity"/>
    <property type="evidence" value="ECO:0007669"/>
    <property type="project" value="UniProtKB-KW"/>
</dbReference>
<dbReference type="EnsemblMetazoa" id="XM_038217216.1">
    <property type="protein sequence ID" value="XP_038073144.1"/>
    <property type="gene ID" value="LOC119741461"/>
</dbReference>
<dbReference type="CDD" id="cd21063">
    <property type="entry name" value="BTHB_FKBP25"/>
    <property type="match status" value="1"/>
</dbReference>
<protein>
    <recommendedName>
        <fullName evidence="2">peptidylprolyl isomerase</fullName>
        <ecNumber evidence="2">5.2.1.8</ecNumber>
    </recommendedName>
</protein>
<dbReference type="EC" id="5.2.1.8" evidence="2"/>
<evidence type="ECO:0000256" key="1">
    <source>
        <dbReference type="ARBA" id="ARBA00022553"/>
    </source>
</evidence>